<protein>
    <recommendedName>
        <fullName evidence="3">No apical meristem-associated C-terminal domain-containing protein</fullName>
    </recommendedName>
</protein>
<comment type="caution">
    <text evidence="2">The sequence shown here is derived from an EMBL/GenBank/DDBJ whole genome shotgun (WGS) entry which is preliminary data.</text>
</comment>
<dbReference type="AlphaFoldDB" id="A0A6L2LFB4"/>
<evidence type="ECO:0000313" key="2">
    <source>
        <dbReference type="EMBL" id="GEU58924.1"/>
    </source>
</evidence>
<gene>
    <name evidence="2" type="ORF">Tci_030902</name>
</gene>
<evidence type="ECO:0008006" key="3">
    <source>
        <dbReference type="Google" id="ProtNLM"/>
    </source>
</evidence>
<proteinExistence type="predicted"/>
<feature type="region of interest" description="Disordered" evidence="1">
    <location>
        <begin position="197"/>
        <end position="247"/>
    </location>
</feature>
<reference evidence="2" key="1">
    <citation type="journal article" date="2019" name="Sci. Rep.">
        <title>Draft genome of Tanacetum cinerariifolium, the natural source of mosquito coil.</title>
        <authorList>
            <person name="Yamashiro T."/>
            <person name="Shiraishi A."/>
            <person name="Satake H."/>
            <person name="Nakayama K."/>
        </authorList>
    </citation>
    <scope>NUCLEOTIDE SEQUENCE</scope>
</reference>
<name>A0A6L2LFB4_TANCI</name>
<dbReference type="EMBL" id="BKCJ010004084">
    <property type="protein sequence ID" value="GEU58924.1"/>
    <property type="molecule type" value="Genomic_DNA"/>
</dbReference>
<sequence>MLIFSEPIESVYPRFTKLKFFLATVSSLWNANVTRSSLSLTIGVSSTTTIRLPKLLESKKYSTTIFFTTIITTAIFSIRIIPTAIQSDDDDMEAKRAITRWNRNEEILLAETWIEHSQLPISEKTNKMTFIEPDYGKFQLANNSSFSEESDDDLVENAKQSFLQRYGNKKFQYDRVWNILKNYLKWNAAKPIDKDNLQELFGPDPRERPADKQQAPKKQKSVDTSRAGGNTRGSTGGSQSESVSGVLSHDYRRRCDVAEKEYEAKREKEIGILPHWSGGHGLNANNVRVKGSQDASMLHNQTDCMKEQGYLEDLNTENGKGPLRLWCNEDNDTMNELEDGDKTTSDEYENKNTDSDSPVSDRIVRTNGDEIDGKNLEIKHLIVKISLHLMAKIVAISSQGVFVNMLHNVAKALWTSNNVSR</sequence>
<organism evidence="2">
    <name type="scientific">Tanacetum cinerariifolium</name>
    <name type="common">Dalmatian daisy</name>
    <name type="synonym">Chrysanthemum cinerariifolium</name>
    <dbReference type="NCBI Taxonomy" id="118510"/>
    <lineage>
        <taxon>Eukaryota</taxon>
        <taxon>Viridiplantae</taxon>
        <taxon>Streptophyta</taxon>
        <taxon>Embryophyta</taxon>
        <taxon>Tracheophyta</taxon>
        <taxon>Spermatophyta</taxon>
        <taxon>Magnoliopsida</taxon>
        <taxon>eudicotyledons</taxon>
        <taxon>Gunneridae</taxon>
        <taxon>Pentapetalae</taxon>
        <taxon>asterids</taxon>
        <taxon>campanulids</taxon>
        <taxon>Asterales</taxon>
        <taxon>Asteraceae</taxon>
        <taxon>Asteroideae</taxon>
        <taxon>Anthemideae</taxon>
        <taxon>Anthemidinae</taxon>
        <taxon>Tanacetum</taxon>
    </lineage>
</organism>
<feature type="compositionally biased region" description="Basic and acidic residues" evidence="1">
    <location>
        <begin position="340"/>
        <end position="354"/>
    </location>
</feature>
<evidence type="ECO:0000256" key="1">
    <source>
        <dbReference type="SAM" id="MobiDB-lite"/>
    </source>
</evidence>
<feature type="region of interest" description="Disordered" evidence="1">
    <location>
        <begin position="332"/>
        <end position="360"/>
    </location>
</feature>
<accession>A0A6L2LFB4</accession>